<gene>
    <name evidence="1" type="ORF">EGW08_007397</name>
</gene>
<dbReference type="AlphaFoldDB" id="A0A3S1HRU3"/>
<comment type="caution">
    <text evidence="1">The sequence shown here is derived from an EMBL/GenBank/DDBJ whole genome shotgun (WGS) entry which is preliminary data.</text>
</comment>
<proteinExistence type="predicted"/>
<evidence type="ECO:0000313" key="1">
    <source>
        <dbReference type="EMBL" id="RUS84856.1"/>
    </source>
</evidence>
<dbReference type="EMBL" id="RQTK01000191">
    <property type="protein sequence ID" value="RUS84856.1"/>
    <property type="molecule type" value="Genomic_DNA"/>
</dbReference>
<protein>
    <recommendedName>
        <fullName evidence="3">Stanniocalcin</fullName>
    </recommendedName>
</protein>
<feature type="non-terminal residue" evidence="1">
    <location>
        <position position="1"/>
    </location>
</feature>
<evidence type="ECO:0008006" key="3">
    <source>
        <dbReference type="Google" id="ProtNLM"/>
    </source>
</evidence>
<evidence type="ECO:0000313" key="2">
    <source>
        <dbReference type="Proteomes" id="UP000271974"/>
    </source>
</evidence>
<reference evidence="1 2" key="1">
    <citation type="submission" date="2019-01" db="EMBL/GenBank/DDBJ databases">
        <title>A draft genome assembly of the solar-powered sea slug Elysia chlorotica.</title>
        <authorList>
            <person name="Cai H."/>
            <person name="Li Q."/>
            <person name="Fang X."/>
            <person name="Li J."/>
            <person name="Curtis N.E."/>
            <person name="Altenburger A."/>
            <person name="Shibata T."/>
            <person name="Feng M."/>
            <person name="Maeda T."/>
            <person name="Schwartz J.A."/>
            <person name="Shigenobu S."/>
            <person name="Lundholm N."/>
            <person name="Nishiyama T."/>
            <person name="Yang H."/>
            <person name="Hasebe M."/>
            <person name="Li S."/>
            <person name="Pierce S.K."/>
            <person name="Wang J."/>
        </authorList>
    </citation>
    <scope>NUCLEOTIDE SEQUENCE [LARGE SCALE GENOMIC DNA]</scope>
    <source>
        <strain evidence="1">EC2010</strain>
        <tissue evidence="1">Whole organism of an adult</tissue>
    </source>
</reference>
<organism evidence="1 2">
    <name type="scientific">Elysia chlorotica</name>
    <name type="common">Eastern emerald elysia</name>
    <name type="synonym">Sea slug</name>
    <dbReference type="NCBI Taxonomy" id="188477"/>
    <lineage>
        <taxon>Eukaryota</taxon>
        <taxon>Metazoa</taxon>
        <taxon>Spiralia</taxon>
        <taxon>Lophotrochozoa</taxon>
        <taxon>Mollusca</taxon>
        <taxon>Gastropoda</taxon>
        <taxon>Heterobranchia</taxon>
        <taxon>Euthyneura</taxon>
        <taxon>Panpulmonata</taxon>
        <taxon>Sacoglossa</taxon>
        <taxon>Placobranchoidea</taxon>
        <taxon>Plakobranchidae</taxon>
        <taxon>Elysia</taxon>
    </lineage>
</organism>
<name>A0A3S1HRU3_ELYCH</name>
<keyword evidence="2" id="KW-1185">Reference proteome</keyword>
<accession>A0A3S1HRU3</accession>
<dbReference type="Proteomes" id="UP000271974">
    <property type="component" value="Unassembled WGS sequence"/>
</dbReference>
<sequence length="110" mass="11762">CFLSNSDSGANAECSSIAAELNSCQIARQRSAIQKCDWILKNVHFIKCYDKTLGAAKLLQLFDDCVNSWCSNRDCASAISKIQDAGCDQLTSAAVPELAAFLSGHSCPAL</sequence>
<dbReference type="OrthoDB" id="10488238at2759"/>